<dbReference type="InParanoid" id="B7GAR8"/>
<accession>B7GAR8</accession>
<dbReference type="AlphaFoldDB" id="B7GAR8"/>
<keyword evidence="1" id="KW-0732">Signal</keyword>
<evidence type="ECO:0000256" key="1">
    <source>
        <dbReference type="SAM" id="SignalP"/>
    </source>
</evidence>
<feature type="chain" id="PRO_5002855648" description="DUF1995 domain-containing protein" evidence="1">
    <location>
        <begin position="23"/>
        <end position="291"/>
    </location>
</feature>
<dbReference type="Pfam" id="PF09353">
    <property type="entry name" value="DUF1995"/>
    <property type="match status" value="1"/>
</dbReference>
<dbReference type="Proteomes" id="UP000000759">
    <property type="component" value="Chromosome 22"/>
</dbReference>
<dbReference type="OMA" id="YWAKRIA"/>
<evidence type="ECO:0000313" key="4">
    <source>
        <dbReference type="Proteomes" id="UP000000759"/>
    </source>
</evidence>
<proteinExistence type="predicted"/>
<dbReference type="PANTHER" id="PTHR35509">
    <property type="entry name" value="DOMAIN PROTEIN, PUTATIVE (DUF1995)-RELATED"/>
    <property type="match status" value="1"/>
</dbReference>
<dbReference type="KEGG" id="pti:PHATRDRAFT_40199"/>
<keyword evidence="4" id="KW-1185">Reference proteome</keyword>
<dbReference type="PANTHER" id="PTHR35509:SF4">
    <property type="entry name" value="DUF1995 DOMAIN-CONTAINING PROTEIN"/>
    <property type="match status" value="1"/>
</dbReference>
<reference evidence="3 4" key="1">
    <citation type="journal article" date="2008" name="Nature">
        <title>The Phaeodactylum genome reveals the evolutionary history of diatom genomes.</title>
        <authorList>
            <person name="Bowler C."/>
            <person name="Allen A.E."/>
            <person name="Badger J.H."/>
            <person name="Grimwood J."/>
            <person name="Jabbari K."/>
            <person name="Kuo A."/>
            <person name="Maheswari U."/>
            <person name="Martens C."/>
            <person name="Maumus F."/>
            <person name="Otillar R.P."/>
            <person name="Rayko E."/>
            <person name="Salamov A."/>
            <person name="Vandepoele K."/>
            <person name="Beszteri B."/>
            <person name="Gruber A."/>
            <person name="Heijde M."/>
            <person name="Katinka M."/>
            <person name="Mock T."/>
            <person name="Valentin K."/>
            <person name="Verret F."/>
            <person name="Berges J.A."/>
            <person name="Brownlee C."/>
            <person name="Cadoret J.P."/>
            <person name="Chiovitti A."/>
            <person name="Choi C.J."/>
            <person name="Coesel S."/>
            <person name="De Martino A."/>
            <person name="Detter J.C."/>
            <person name="Durkin C."/>
            <person name="Falciatore A."/>
            <person name="Fournet J."/>
            <person name="Haruta M."/>
            <person name="Huysman M.J."/>
            <person name="Jenkins B.D."/>
            <person name="Jiroutova K."/>
            <person name="Jorgensen R.E."/>
            <person name="Joubert Y."/>
            <person name="Kaplan A."/>
            <person name="Kroger N."/>
            <person name="Kroth P.G."/>
            <person name="La Roche J."/>
            <person name="Lindquist E."/>
            <person name="Lommer M."/>
            <person name="Martin-Jezequel V."/>
            <person name="Lopez P.J."/>
            <person name="Lucas S."/>
            <person name="Mangogna M."/>
            <person name="McGinnis K."/>
            <person name="Medlin L.K."/>
            <person name="Montsant A."/>
            <person name="Oudot-Le Secq M.P."/>
            <person name="Napoli C."/>
            <person name="Obornik M."/>
            <person name="Parker M.S."/>
            <person name="Petit J.L."/>
            <person name="Porcel B.M."/>
            <person name="Poulsen N."/>
            <person name="Robison M."/>
            <person name="Rychlewski L."/>
            <person name="Rynearson T.A."/>
            <person name="Schmutz J."/>
            <person name="Shapiro H."/>
            <person name="Siaut M."/>
            <person name="Stanley M."/>
            <person name="Sussman M.R."/>
            <person name="Taylor A.R."/>
            <person name="Vardi A."/>
            <person name="von Dassow P."/>
            <person name="Vyverman W."/>
            <person name="Willis A."/>
            <person name="Wyrwicz L.S."/>
            <person name="Rokhsar D.S."/>
            <person name="Weissenbach J."/>
            <person name="Armbrust E.V."/>
            <person name="Green B.R."/>
            <person name="Van de Peer Y."/>
            <person name="Grigoriev I.V."/>
        </authorList>
    </citation>
    <scope>NUCLEOTIDE SEQUENCE [LARGE SCALE GENOMIC DNA]</scope>
    <source>
        <strain evidence="3 4">CCAP 1055/1</strain>
    </source>
</reference>
<organism evidence="3 4">
    <name type="scientific">Phaeodactylum tricornutum (strain CCAP 1055/1)</name>
    <dbReference type="NCBI Taxonomy" id="556484"/>
    <lineage>
        <taxon>Eukaryota</taxon>
        <taxon>Sar</taxon>
        <taxon>Stramenopiles</taxon>
        <taxon>Ochrophyta</taxon>
        <taxon>Bacillariophyta</taxon>
        <taxon>Bacillariophyceae</taxon>
        <taxon>Bacillariophycidae</taxon>
        <taxon>Naviculales</taxon>
        <taxon>Phaeodactylaceae</taxon>
        <taxon>Phaeodactylum</taxon>
    </lineage>
</organism>
<protein>
    <recommendedName>
        <fullName evidence="2">DUF1995 domain-containing protein</fullName>
    </recommendedName>
</protein>
<dbReference type="InterPro" id="IPR053021">
    <property type="entry name" value="Chloroplast_ADK"/>
</dbReference>
<name>B7GAR8_PHATC</name>
<feature type="domain" description="DUF1995" evidence="2">
    <location>
        <begin position="43"/>
        <end position="268"/>
    </location>
</feature>
<dbReference type="OrthoDB" id="3155at2759"/>
<evidence type="ECO:0000313" key="3">
    <source>
        <dbReference type="EMBL" id="EEC44420.1"/>
    </source>
</evidence>
<dbReference type="HOGENOM" id="CLU_951534_0_0_1"/>
<dbReference type="eggNOG" id="ENOG502S1BD">
    <property type="taxonomic scope" value="Eukaryota"/>
</dbReference>
<gene>
    <name evidence="3" type="ORF">PHATRDRAFT_40199</name>
</gene>
<feature type="signal peptide" evidence="1">
    <location>
        <begin position="1"/>
        <end position="22"/>
    </location>
</feature>
<sequence length="291" mass="31982">MKWHSTSFLLLTVNVYICSTNAFVPLVDGGKNMPALYNGWMNDQIAKQASTAVGKAIASGVKQIEVNFPPVPNVEEAKFGTPLNQLFGTKVVAREIGFTGGYKPGSDVSRQLIAYSNMYWAKKIAPAIGGGIMGGSKVTVLTAEAVNLKLIQNSGVGRTASLSPRASQEFQNEAVIVVNPGGEEQWERIRAVHASDDIPFVILNNAYSTTYDLGNKRGYEEAYFLKRISKGWVFRAFPGPWQAYLEKPDGNVELLASYKIKPSLKEVATAVREESFKRYAMGNDRWMSGRL</sequence>
<dbReference type="EMBL" id="CM000624">
    <property type="protein sequence ID" value="EEC44420.1"/>
    <property type="molecule type" value="Genomic_DNA"/>
</dbReference>
<dbReference type="InterPro" id="IPR018962">
    <property type="entry name" value="DUF1995"/>
</dbReference>
<dbReference type="PaxDb" id="2850-Phatr40199"/>
<evidence type="ECO:0000259" key="2">
    <source>
        <dbReference type="Pfam" id="PF09353"/>
    </source>
</evidence>
<dbReference type="GeneID" id="7195715"/>
<reference evidence="4" key="2">
    <citation type="submission" date="2008-08" db="EMBL/GenBank/DDBJ databases">
        <authorList>
            <consortium name="Diatom Consortium"/>
            <person name="Grigoriev I."/>
            <person name="Grimwood J."/>
            <person name="Kuo A."/>
            <person name="Otillar R.P."/>
            <person name="Salamov A."/>
            <person name="Detter J.C."/>
            <person name="Lindquist E."/>
            <person name="Shapiro H."/>
            <person name="Lucas S."/>
            <person name="Glavina del Rio T."/>
            <person name="Pitluck S."/>
            <person name="Rokhsar D."/>
            <person name="Bowler C."/>
        </authorList>
    </citation>
    <scope>GENOME REANNOTATION</scope>
    <source>
        <strain evidence="4">CCAP 1055/1</strain>
    </source>
</reference>
<dbReference type="RefSeq" id="XP_002184242.1">
    <property type="nucleotide sequence ID" value="XM_002184206.1"/>
</dbReference>